<dbReference type="RefSeq" id="WP_117774518.1">
    <property type="nucleotide sequence ID" value="NZ_QSCR01000001.1"/>
</dbReference>
<dbReference type="OrthoDB" id="1097544at2"/>
<organism evidence="1 2">
    <name type="scientific">Butyricimonas virosa</name>
    <dbReference type="NCBI Taxonomy" id="544645"/>
    <lineage>
        <taxon>Bacteria</taxon>
        <taxon>Pseudomonadati</taxon>
        <taxon>Bacteroidota</taxon>
        <taxon>Bacteroidia</taxon>
        <taxon>Bacteroidales</taxon>
        <taxon>Odoribacteraceae</taxon>
        <taxon>Butyricimonas</taxon>
    </lineage>
</organism>
<proteinExistence type="predicted"/>
<evidence type="ECO:0000313" key="1">
    <source>
        <dbReference type="EMBL" id="RGY21375.1"/>
    </source>
</evidence>
<name>A0A413IU65_9BACT</name>
<comment type="caution">
    <text evidence="1">The sequence shown here is derived from an EMBL/GenBank/DDBJ whole genome shotgun (WGS) entry which is preliminary data.</text>
</comment>
<sequence length="305" mass="35075">MEIINKSIATKTNDVDEQGRVVIAVNAIGNEDADGDISMPGSFNKTLKEDFARLKWFLNHDPCILLGVPISGEEKDNLVQMTSQFNMKKQIARDTYEDYKLYAEHGRTLEHSIGVNAINRNKSNPKEVLQWKMWEYSTLTNWGANDRTPLLDIKSMDKMTAVEQVDFLKSALSMKYSDEKMKYIERSIDLIRKAIVGEMIVKCPHCGLVFDYNSVPEYTLQQQVIDVVNQYAGWLVDDIAYEEVQKLEESVRSEVMGIIESRKSIEEIMTHVRCPKCYSRVTKSNLVLKEDKPKFSLKDLVKKMK</sequence>
<gene>
    <name evidence="1" type="ORF">DXA50_00530</name>
</gene>
<accession>A0A413IU65</accession>
<evidence type="ECO:0000313" key="2">
    <source>
        <dbReference type="Proteomes" id="UP000286063"/>
    </source>
</evidence>
<reference evidence="1 2" key="1">
    <citation type="submission" date="2018-08" db="EMBL/GenBank/DDBJ databases">
        <title>A genome reference for cultivated species of the human gut microbiota.</title>
        <authorList>
            <person name="Zou Y."/>
            <person name="Xue W."/>
            <person name="Luo G."/>
        </authorList>
    </citation>
    <scope>NUCLEOTIDE SEQUENCE [LARGE SCALE GENOMIC DNA]</scope>
    <source>
        <strain evidence="1 2">OF02-7</strain>
    </source>
</reference>
<dbReference type="Proteomes" id="UP000286063">
    <property type="component" value="Unassembled WGS sequence"/>
</dbReference>
<dbReference type="EMBL" id="QSCR01000001">
    <property type="protein sequence ID" value="RGY21375.1"/>
    <property type="molecule type" value="Genomic_DNA"/>
</dbReference>
<dbReference type="AlphaFoldDB" id="A0A413IU65"/>
<protein>
    <submittedName>
        <fullName evidence="1">Phage prohead protein</fullName>
    </submittedName>
</protein>